<dbReference type="GO" id="GO:0005886">
    <property type="term" value="C:plasma membrane"/>
    <property type="evidence" value="ECO:0007669"/>
    <property type="project" value="UniProtKB-SubCell"/>
</dbReference>
<feature type="transmembrane region" description="Helical" evidence="7">
    <location>
        <begin position="177"/>
        <end position="199"/>
    </location>
</feature>
<sequence length="491" mass="49593">MDRATNTEPAQPGQLPLASAGARWLIAAAVLGSGIAFLDGTVVNVALPAIGRDFGAGLTDQQWILDGYLLTLSALMLSGGAAGDRYGRRRAFLAGLAIFTAASLACGLASSSGWLIGARVLQGVGAAALVPGSLALIDAGITEEDRGRAVGIWAGMSGGTTALGPFVGGWLVDSVSWRLVFLLNVPLAVAVAWIALRHLRESRDPTATGSPDFAGAATVTVGLAGLIYALIEAPSRGWTPVTVVAAIIGTTGLLAFPLIERRTQSPLLPLRLFRSRQFTGANLTTLAVYAAVGGALFLLVLQLQQSLHYTALAAGLATLPITLITMVGSPLAGAFAQRTGPRIPMTVGPLVASIGLALMARITPGATYLGAVLPAVAVFGVGLAITVAPLTAAVLSAVPDTYAGTASGVNNAISRVAGLLAIAVLPIAAGISAGPGQPLGPGYSVAMLLTATVCVVGACVAWLTIRTGADVTPQVLPGINHACQDPCTQNR</sequence>
<evidence type="ECO:0000256" key="3">
    <source>
        <dbReference type="ARBA" id="ARBA00022475"/>
    </source>
</evidence>
<proteinExistence type="predicted"/>
<keyword evidence="4 7" id="KW-0812">Transmembrane</keyword>
<evidence type="ECO:0000313" key="9">
    <source>
        <dbReference type="EMBL" id="OBK17937.1"/>
    </source>
</evidence>
<evidence type="ECO:0000256" key="5">
    <source>
        <dbReference type="ARBA" id="ARBA00022989"/>
    </source>
</evidence>
<keyword evidence="2" id="KW-0813">Transport</keyword>
<dbReference type="Pfam" id="PF07690">
    <property type="entry name" value="MFS_1"/>
    <property type="match status" value="1"/>
</dbReference>
<dbReference type="RefSeq" id="WP_065157941.1">
    <property type="nucleotide sequence ID" value="NZ_LZLQ01000038.1"/>
</dbReference>
<feature type="transmembrane region" description="Helical" evidence="7">
    <location>
        <begin position="416"/>
        <end position="433"/>
    </location>
</feature>
<dbReference type="PROSITE" id="PS50850">
    <property type="entry name" value="MFS"/>
    <property type="match status" value="1"/>
</dbReference>
<name>A0A1A3NC16_MYCAS</name>
<comment type="subcellular location">
    <subcellularLocation>
        <location evidence="1">Cell membrane</location>
        <topology evidence="1">Multi-pass membrane protein</topology>
    </subcellularLocation>
</comment>
<feature type="transmembrane region" description="Helical" evidence="7">
    <location>
        <begin position="445"/>
        <end position="465"/>
    </location>
</feature>
<organism evidence="9 10">
    <name type="scientific">Mycobacterium asiaticum</name>
    <dbReference type="NCBI Taxonomy" id="1790"/>
    <lineage>
        <taxon>Bacteria</taxon>
        <taxon>Bacillati</taxon>
        <taxon>Actinomycetota</taxon>
        <taxon>Actinomycetes</taxon>
        <taxon>Mycobacteriales</taxon>
        <taxon>Mycobacteriaceae</taxon>
        <taxon>Mycobacterium</taxon>
    </lineage>
</organism>
<dbReference type="PANTHER" id="PTHR42718">
    <property type="entry name" value="MAJOR FACILITATOR SUPERFAMILY MULTIDRUG TRANSPORTER MFSC"/>
    <property type="match status" value="1"/>
</dbReference>
<evidence type="ECO:0000256" key="6">
    <source>
        <dbReference type="ARBA" id="ARBA00023136"/>
    </source>
</evidence>
<feature type="transmembrane region" description="Helical" evidence="7">
    <location>
        <begin position="307"/>
        <end position="331"/>
    </location>
</feature>
<feature type="transmembrane region" description="Helical" evidence="7">
    <location>
        <begin position="280"/>
        <end position="301"/>
    </location>
</feature>
<protein>
    <submittedName>
        <fullName evidence="9">MFS transporter</fullName>
    </submittedName>
</protein>
<keyword evidence="3" id="KW-1003">Cell membrane</keyword>
<feature type="transmembrane region" description="Helical" evidence="7">
    <location>
        <begin position="116"/>
        <end position="137"/>
    </location>
</feature>
<feature type="transmembrane region" description="Helical" evidence="7">
    <location>
        <begin position="211"/>
        <end position="231"/>
    </location>
</feature>
<dbReference type="InterPro" id="IPR020846">
    <property type="entry name" value="MFS_dom"/>
</dbReference>
<evidence type="ECO:0000256" key="4">
    <source>
        <dbReference type="ARBA" id="ARBA00022692"/>
    </source>
</evidence>
<keyword evidence="5 7" id="KW-1133">Transmembrane helix</keyword>
<dbReference type="GO" id="GO:0022857">
    <property type="term" value="F:transmembrane transporter activity"/>
    <property type="evidence" value="ECO:0007669"/>
    <property type="project" value="InterPro"/>
</dbReference>
<feature type="transmembrane region" description="Helical" evidence="7">
    <location>
        <begin position="24"/>
        <end position="47"/>
    </location>
</feature>
<keyword evidence="10" id="KW-1185">Reference proteome</keyword>
<feature type="transmembrane region" description="Helical" evidence="7">
    <location>
        <begin position="343"/>
        <end position="362"/>
    </location>
</feature>
<dbReference type="InterPro" id="IPR011701">
    <property type="entry name" value="MFS"/>
</dbReference>
<dbReference type="AlphaFoldDB" id="A0A1A3NC16"/>
<evidence type="ECO:0000256" key="1">
    <source>
        <dbReference type="ARBA" id="ARBA00004651"/>
    </source>
</evidence>
<evidence type="ECO:0000313" key="10">
    <source>
        <dbReference type="Proteomes" id="UP000093629"/>
    </source>
</evidence>
<feature type="transmembrane region" description="Helical" evidence="7">
    <location>
        <begin position="237"/>
        <end position="259"/>
    </location>
</feature>
<dbReference type="Gene3D" id="1.20.1250.20">
    <property type="entry name" value="MFS general substrate transporter like domains"/>
    <property type="match status" value="1"/>
</dbReference>
<accession>A0A1A3NC16</accession>
<comment type="caution">
    <text evidence="9">The sequence shown here is derived from an EMBL/GenBank/DDBJ whole genome shotgun (WGS) entry which is preliminary data.</text>
</comment>
<feature type="transmembrane region" description="Helical" evidence="7">
    <location>
        <begin position="91"/>
        <end position="110"/>
    </location>
</feature>
<gene>
    <name evidence="9" type="ORF">A5636_22230</name>
</gene>
<feature type="transmembrane region" description="Helical" evidence="7">
    <location>
        <begin position="368"/>
        <end position="395"/>
    </location>
</feature>
<evidence type="ECO:0000259" key="8">
    <source>
        <dbReference type="PROSITE" id="PS50850"/>
    </source>
</evidence>
<evidence type="ECO:0000256" key="7">
    <source>
        <dbReference type="SAM" id="Phobius"/>
    </source>
</evidence>
<dbReference type="NCBIfam" id="TIGR00711">
    <property type="entry name" value="efflux_EmrB"/>
    <property type="match status" value="1"/>
</dbReference>
<dbReference type="SUPFAM" id="SSF103473">
    <property type="entry name" value="MFS general substrate transporter"/>
    <property type="match status" value="1"/>
</dbReference>
<keyword evidence="6 7" id="KW-0472">Membrane</keyword>
<dbReference type="Proteomes" id="UP000093629">
    <property type="component" value="Unassembled WGS sequence"/>
</dbReference>
<dbReference type="InterPro" id="IPR004638">
    <property type="entry name" value="EmrB-like"/>
</dbReference>
<reference evidence="9 10" key="1">
    <citation type="submission" date="2016-06" db="EMBL/GenBank/DDBJ databases">
        <authorList>
            <person name="Kjaerup R.B."/>
            <person name="Dalgaard T.S."/>
            <person name="Juul-Madsen H.R."/>
        </authorList>
    </citation>
    <scope>NUCLEOTIDE SEQUENCE [LARGE SCALE GENOMIC DNA]</scope>
    <source>
        <strain evidence="9 10">1245139.5</strain>
    </source>
</reference>
<dbReference type="PANTHER" id="PTHR42718:SF42">
    <property type="entry name" value="EXPORT PROTEIN"/>
    <property type="match status" value="1"/>
</dbReference>
<feature type="transmembrane region" description="Helical" evidence="7">
    <location>
        <begin position="149"/>
        <end position="171"/>
    </location>
</feature>
<feature type="transmembrane region" description="Helical" evidence="7">
    <location>
        <begin position="67"/>
        <end position="84"/>
    </location>
</feature>
<dbReference type="Gene3D" id="1.20.1720.10">
    <property type="entry name" value="Multidrug resistance protein D"/>
    <property type="match status" value="1"/>
</dbReference>
<feature type="domain" description="Major facilitator superfamily (MFS) profile" evidence="8">
    <location>
        <begin position="25"/>
        <end position="469"/>
    </location>
</feature>
<dbReference type="CDD" id="cd17321">
    <property type="entry name" value="MFS_MMR_MDR_like"/>
    <property type="match status" value="1"/>
</dbReference>
<dbReference type="InterPro" id="IPR036259">
    <property type="entry name" value="MFS_trans_sf"/>
</dbReference>
<dbReference type="EMBL" id="LZLQ01000038">
    <property type="protein sequence ID" value="OBK17937.1"/>
    <property type="molecule type" value="Genomic_DNA"/>
</dbReference>
<evidence type="ECO:0000256" key="2">
    <source>
        <dbReference type="ARBA" id="ARBA00022448"/>
    </source>
</evidence>